<dbReference type="InterPro" id="IPR024298">
    <property type="entry name" value="Sec16_Sec23-bd"/>
</dbReference>
<evidence type="ECO:0000256" key="1">
    <source>
        <dbReference type="ARBA" id="ARBA00004397"/>
    </source>
</evidence>
<comment type="subcellular location">
    <subcellularLocation>
        <location evidence="1">Endoplasmic reticulum membrane</location>
        <topology evidence="1">Peripheral membrane protein</topology>
        <orientation evidence="1">Cytoplasmic side</orientation>
    </subcellularLocation>
</comment>
<feature type="compositionally biased region" description="Polar residues" evidence="11">
    <location>
        <begin position="117"/>
        <end position="129"/>
    </location>
</feature>
<dbReference type="GO" id="GO:0016192">
    <property type="term" value="P:vesicle-mediated transport"/>
    <property type="evidence" value="ECO:0007669"/>
    <property type="project" value="UniProtKB-KW"/>
</dbReference>
<feature type="compositionally biased region" description="Basic and acidic residues" evidence="11">
    <location>
        <begin position="1598"/>
        <end position="1624"/>
    </location>
</feature>
<feature type="compositionally biased region" description="Pro residues" evidence="11">
    <location>
        <begin position="650"/>
        <end position="660"/>
    </location>
</feature>
<keyword evidence="15" id="KW-1185">Reference proteome</keyword>
<dbReference type="GO" id="GO:0012507">
    <property type="term" value="C:ER to Golgi transport vesicle membrane"/>
    <property type="evidence" value="ECO:0007669"/>
    <property type="project" value="TreeGrafter"/>
</dbReference>
<evidence type="ECO:0000259" key="13">
    <source>
        <dbReference type="Pfam" id="PF12932"/>
    </source>
</evidence>
<feature type="compositionally biased region" description="Polar residues" evidence="11">
    <location>
        <begin position="346"/>
        <end position="365"/>
    </location>
</feature>
<feature type="compositionally biased region" description="Polar residues" evidence="11">
    <location>
        <begin position="637"/>
        <end position="648"/>
    </location>
</feature>
<evidence type="ECO:0000256" key="7">
    <source>
        <dbReference type="ARBA" id="ARBA00023006"/>
    </source>
</evidence>
<feature type="compositionally biased region" description="Low complexity" evidence="11">
    <location>
        <begin position="618"/>
        <end position="636"/>
    </location>
</feature>
<keyword evidence="5 10" id="KW-0931">ER-Golgi transport</keyword>
<name>A0A6A5ZKM4_9PLEO</name>
<evidence type="ECO:0000256" key="3">
    <source>
        <dbReference type="ARBA" id="ARBA00022448"/>
    </source>
</evidence>
<feature type="compositionally biased region" description="Acidic residues" evidence="11">
    <location>
        <begin position="66"/>
        <end position="77"/>
    </location>
</feature>
<feature type="compositionally biased region" description="Acidic residues" evidence="11">
    <location>
        <begin position="305"/>
        <end position="316"/>
    </location>
</feature>
<feature type="compositionally biased region" description="Basic and acidic residues" evidence="11">
    <location>
        <begin position="185"/>
        <end position="194"/>
    </location>
</feature>
<keyword evidence="8 10" id="KW-0472">Membrane</keyword>
<dbReference type="Proteomes" id="UP000799770">
    <property type="component" value="Unassembled WGS sequence"/>
</dbReference>
<dbReference type="FunFam" id="1.25.40.1030:FF:000008">
    <property type="entry name" value="Protein transport protein sec16"/>
    <property type="match status" value="1"/>
</dbReference>
<keyword evidence="7 10" id="KW-0072">Autophagy</keyword>
<dbReference type="PANTHER" id="PTHR13402">
    <property type="entry name" value="RGPR-RELATED"/>
    <property type="match status" value="1"/>
</dbReference>
<dbReference type="PANTHER" id="PTHR13402:SF6">
    <property type="entry name" value="SECRETORY 16, ISOFORM I"/>
    <property type="match status" value="1"/>
</dbReference>
<feature type="compositionally biased region" description="Low complexity" evidence="11">
    <location>
        <begin position="1704"/>
        <end position="1715"/>
    </location>
</feature>
<feature type="domain" description="Sec16 Sec23-binding" evidence="12">
    <location>
        <begin position="1046"/>
        <end position="1346"/>
    </location>
</feature>
<dbReference type="OrthoDB" id="8918678at2759"/>
<feature type="compositionally biased region" description="Low complexity" evidence="11">
    <location>
        <begin position="745"/>
        <end position="755"/>
    </location>
</feature>
<feature type="compositionally biased region" description="Low complexity" evidence="11">
    <location>
        <begin position="1770"/>
        <end position="1784"/>
    </location>
</feature>
<feature type="compositionally biased region" description="Basic and acidic residues" evidence="11">
    <location>
        <begin position="1569"/>
        <end position="1579"/>
    </location>
</feature>
<feature type="compositionally biased region" description="Pro residues" evidence="11">
    <location>
        <begin position="545"/>
        <end position="558"/>
    </location>
</feature>
<feature type="compositionally biased region" description="Polar residues" evidence="11">
    <location>
        <begin position="404"/>
        <end position="420"/>
    </location>
</feature>
<feature type="compositionally biased region" description="Pro residues" evidence="11">
    <location>
        <begin position="670"/>
        <end position="680"/>
    </location>
</feature>
<dbReference type="GO" id="GO:0007030">
    <property type="term" value="P:Golgi organization"/>
    <property type="evidence" value="ECO:0007669"/>
    <property type="project" value="TreeGrafter"/>
</dbReference>
<dbReference type="GO" id="GO:0005789">
    <property type="term" value="C:endoplasmic reticulum membrane"/>
    <property type="evidence" value="ECO:0007669"/>
    <property type="project" value="UniProtKB-SubCell"/>
</dbReference>
<evidence type="ECO:0000256" key="2">
    <source>
        <dbReference type="ARBA" id="ARBA00005927"/>
    </source>
</evidence>
<proteinExistence type="inferred from homology"/>
<comment type="function">
    <text evidence="9 10">Involved in the initiation of assembly of the COPII coat required for the formation of transport vesicles from the endoplasmic reticulum (ER) and the selection of cargo molecules. Also involved in autophagy.</text>
</comment>
<protein>
    <recommendedName>
        <fullName evidence="10">Protein transport protein sec16</fullName>
    </recommendedName>
</protein>
<feature type="region of interest" description="Disordered" evidence="11">
    <location>
        <begin position="404"/>
        <end position="805"/>
    </location>
</feature>
<feature type="region of interest" description="Disordered" evidence="11">
    <location>
        <begin position="1413"/>
        <end position="1651"/>
    </location>
</feature>
<dbReference type="Pfam" id="PF12931">
    <property type="entry name" value="TPR_Sec16"/>
    <property type="match status" value="1"/>
</dbReference>
<comment type="similarity">
    <text evidence="2 10">Belongs to the SEC16 family.</text>
</comment>
<dbReference type="GO" id="GO:0006914">
    <property type="term" value="P:autophagy"/>
    <property type="evidence" value="ECO:0007669"/>
    <property type="project" value="UniProtKB-KW"/>
</dbReference>
<feature type="compositionally biased region" description="Acidic residues" evidence="11">
    <location>
        <begin position="268"/>
        <end position="279"/>
    </location>
</feature>
<feature type="compositionally biased region" description="Low complexity" evidence="11">
    <location>
        <begin position="479"/>
        <end position="498"/>
    </location>
</feature>
<dbReference type="CDD" id="cd09233">
    <property type="entry name" value="ACE1-Sec16-like"/>
    <property type="match status" value="1"/>
</dbReference>
<evidence type="ECO:0000256" key="10">
    <source>
        <dbReference type="RuleBase" id="RU364101"/>
    </source>
</evidence>
<organism evidence="14 15">
    <name type="scientific">Lophiotrema nucula</name>
    <dbReference type="NCBI Taxonomy" id="690887"/>
    <lineage>
        <taxon>Eukaryota</taxon>
        <taxon>Fungi</taxon>
        <taxon>Dikarya</taxon>
        <taxon>Ascomycota</taxon>
        <taxon>Pezizomycotina</taxon>
        <taxon>Dothideomycetes</taxon>
        <taxon>Pleosporomycetidae</taxon>
        <taxon>Pleosporales</taxon>
        <taxon>Lophiotremataceae</taxon>
        <taxon>Lophiotrema</taxon>
    </lineage>
</organism>
<dbReference type="EMBL" id="ML977316">
    <property type="protein sequence ID" value="KAF2118801.1"/>
    <property type="molecule type" value="Genomic_DNA"/>
</dbReference>
<evidence type="ECO:0000313" key="15">
    <source>
        <dbReference type="Proteomes" id="UP000799770"/>
    </source>
</evidence>
<evidence type="ECO:0000256" key="11">
    <source>
        <dbReference type="SAM" id="MobiDB-lite"/>
    </source>
</evidence>
<evidence type="ECO:0000259" key="12">
    <source>
        <dbReference type="Pfam" id="PF12931"/>
    </source>
</evidence>
<accession>A0A6A5ZKM4</accession>
<evidence type="ECO:0000256" key="8">
    <source>
        <dbReference type="ARBA" id="ARBA00023136"/>
    </source>
</evidence>
<feature type="compositionally biased region" description="Polar residues" evidence="11">
    <location>
        <begin position="1427"/>
        <end position="1463"/>
    </location>
</feature>
<dbReference type="Pfam" id="PF12932">
    <property type="entry name" value="Sec16"/>
    <property type="match status" value="1"/>
</dbReference>
<dbReference type="GO" id="GO:0070973">
    <property type="term" value="P:protein localization to endoplasmic reticulum exit site"/>
    <property type="evidence" value="ECO:0007669"/>
    <property type="project" value="TreeGrafter"/>
</dbReference>
<sequence length="1821" mass="193473">MDNDDGPNFSYAYGGTSAASGPSWNPALRPDHEETPSNATVTKSIEPPSRAVPESTTEPQAVQAIEQDEDEDEDGDELPTAPAIPSHVGSSVLEDNQILNSDDDFFDRYGAPDVPQSAPQWETEQTNGHNFDETEEAAGLTASEDGLGSREVPVENGGAMNGTHSPAEQEWPGDDPFDLEAPQAHPEEEYEHQGETTLLEEAVAESAEAPLLADAEPATDDWGTTGEVFDLGGAIQDAPLPTPHAEAIGTNVGDEVIGETKVGGSAGDDIDWGTGDDQDFFGGGVAQPPTESKEPAATDSAWDIALDDDFLPDTDDSSAPQFELDDDEGFLEDEPSEPLQEFAPLTQPTSSASRYAPQVSQTPQAAPSPYGVQAPQFTDFSQIDRTKPVAASNVAYGAYAQPSPYQQQVARPPLSSSAQSFADKAKGGYASPYDLPEDIAPVKKRSAPRPSPGPMQQVAPAPPRSSSMAGVSRPPPPSNMSTSSLSPPSSSHSMQSPMTGLPPNALSKPALSKAPSSDFFAELPVTSKPRPSGRYTPQQSVPQTPQGPPNNFAPPQLPPKDRTGSWSSLRNEVLPDSANLIPQLQQPDRLPVFPDQPTAPVRTNSLPVPQTAPPPAPSRYSPAPAAAPTANARYSPGPSTAPATNTRYSPAPPGQGPPGPAHNRYVSEPPTGPPRPPIQPYAPRTSSPLAFHTHTQEQQGQSALTDHAVHQAPGHHPMHSADGVPRAPLRRPLEGVSELEEQEQTTIPPSTTRSETPPPPRSGPSSTVGSPRKRSNYVPQYQPGAPSGVPPLTRSQSQSPGTAMKKPLYNLSNLERPASAGFGAQGAAPNVANIIPHKRQASIEYQFIPPADERVHDPLERWKGYPIFHWGLGGTVVTSFPKQIPRYGGGASMPMMKCSPGEVKVRTVKDAFPLSEDVAKFPGPLKAKGKKKDVSTWLGRRIEGFEAYLQTPGLDQSTSADVIKRLEENLLLWKIMQVLVDNDGRLENNAAAEAAVRKVLSPEGSDVTAGQDGAFSTAADLVGITRSNTSTVQADPVDPKAVEELRMLLTKGDREKAVWHAVDQRLWAHAMLLSSTLNKDVWKQVVQEFVRKEIKKMGPNNQALAVLYEQFAGNSEDCIDELVPASARAGFQMVSTDGAGSTQNALQGLEKWRETLSLILSNRSDNDVTALLSLGRLLAGYGRIEAAHVCFIFARSVALVAGVDDAQADIVLIGADHRSNPSEVGGNLDHILLTEVYEFALSLSSPSGTHVLPHLQSYKLAHAYTLAEYGQRNDAQSYCDAIAYAMKSTTKVSPYYNGSFIASLDDLSKRLSQSPKDGSSSWISKPSMEKVSTSLLHKFTSFVAGDDEDAASNHSGANEVGPFAKVAGNSPGLTPSQSNTDLYGAYSGYGSSAPIPPAPANSRYAPSNAYAPRASIDQGQPRYESQGRPSLESNASSFGGRQPSDSYMPSPQFSGPYTPSQPQFSPPSHRMQVPKTNSYSPLKAEAPTAAISYGSPYQPTPPAEESTPSFGVYDPHQPSFETQPPSPPSEEHQTSNAYDPPSLGYEPSTSGYEPPSYQPYQPDEDDKPAEEQPRKKSFMDEDEDDDLTAKAAALKKQQKAEADRKADEAFRKAAEADAQKDAAAKKGGWLSGWFKKDPNAAPGPIKAKLGEENSFYYDPELKKWVNKKGGAAEASKPMATPPPPRNGPPSRAVSGNTVTANHALGMSSSLGTSLPPSGPPTRPPTSQPPRSSSMPPPMGSGSGPQSRASTPGVPSDSEGKAPPLMPPSFPASSGPPSRPGTGMSNASSIDDLIGAAGSRQGGTVKKGKKRGGRYVDVMAQK</sequence>
<feature type="compositionally biased region" description="Polar residues" evidence="11">
    <location>
        <begin position="535"/>
        <end position="544"/>
    </location>
</feature>
<feature type="compositionally biased region" description="Pro residues" evidence="11">
    <location>
        <begin position="1716"/>
        <end position="1727"/>
    </location>
</feature>
<feature type="region of interest" description="Disordered" evidence="11">
    <location>
        <begin position="1"/>
        <end position="195"/>
    </location>
</feature>
<keyword evidence="6 10" id="KW-0653">Protein transport</keyword>
<feature type="region of interest" description="Disordered" evidence="11">
    <location>
        <begin position="1667"/>
        <end position="1821"/>
    </location>
</feature>
<dbReference type="GO" id="GO:0015031">
    <property type="term" value="P:protein transport"/>
    <property type="evidence" value="ECO:0007669"/>
    <property type="project" value="UniProtKB-KW"/>
</dbReference>
<reference evidence="14" key="1">
    <citation type="journal article" date="2020" name="Stud. Mycol.">
        <title>101 Dothideomycetes genomes: a test case for predicting lifestyles and emergence of pathogens.</title>
        <authorList>
            <person name="Haridas S."/>
            <person name="Albert R."/>
            <person name="Binder M."/>
            <person name="Bloem J."/>
            <person name="Labutti K."/>
            <person name="Salamov A."/>
            <person name="Andreopoulos B."/>
            <person name="Baker S."/>
            <person name="Barry K."/>
            <person name="Bills G."/>
            <person name="Bluhm B."/>
            <person name="Cannon C."/>
            <person name="Castanera R."/>
            <person name="Culley D."/>
            <person name="Daum C."/>
            <person name="Ezra D."/>
            <person name="Gonzalez J."/>
            <person name="Henrissat B."/>
            <person name="Kuo A."/>
            <person name="Liang C."/>
            <person name="Lipzen A."/>
            <person name="Lutzoni F."/>
            <person name="Magnuson J."/>
            <person name="Mondo S."/>
            <person name="Nolan M."/>
            <person name="Ohm R."/>
            <person name="Pangilinan J."/>
            <person name="Park H.-J."/>
            <person name="Ramirez L."/>
            <person name="Alfaro M."/>
            <person name="Sun H."/>
            <person name="Tritt A."/>
            <person name="Yoshinaga Y."/>
            <person name="Zwiers L.-H."/>
            <person name="Turgeon B."/>
            <person name="Goodwin S."/>
            <person name="Spatafora J."/>
            <person name="Crous P."/>
            <person name="Grigoriev I."/>
        </authorList>
    </citation>
    <scope>NUCLEOTIDE SEQUENCE</scope>
    <source>
        <strain evidence="14">CBS 627.86</strain>
    </source>
</reference>
<evidence type="ECO:0000256" key="6">
    <source>
        <dbReference type="ARBA" id="ARBA00022927"/>
    </source>
</evidence>
<keyword evidence="3 10" id="KW-0813">Transport</keyword>
<dbReference type="Gene3D" id="1.25.40.1030">
    <property type="match status" value="1"/>
</dbReference>
<feature type="domain" description="Sec16 central conserved" evidence="13">
    <location>
        <begin position="866"/>
        <end position="984"/>
    </location>
</feature>
<evidence type="ECO:0000256" key="5">
    <source>
        <dbReference type="ARBA" id="ARBA00022892"/>
    </source>
</evidence>
<evidence type="ECO:0000313" key="14">
    <source>
        <dbReference type="EMBL" id="KAF2118801.1"/>
    </source>
</evidence>
<dbReference type="GO" id="GO:0070971">
    <property type="term" value="C:endoplasmic reticulum exit site"/>
    <property type="evidence" value="ECO:0007669"/>
    <property type="project" value="TreeGrafter"/>
</dbReference>
<evidence type="ECO:0000256" key="4">
    <source>
        <dbReference type="ARBA" id="ARBA00022824"/>
    </source>
</evidence>
<feature type="region of interest" description="Disordered" evidence="11">
    <location>
        <begin position="215"/>
        <end position="381"/>
    </location>
</feature>
<gene>
    <name evidence="14" type="ORF">BDV96DRAFT_568480</name>
</gene>
<evidence type="ECO:0000256" key="9">
    <source>
        <dbReference type="ARBA" id="ARBA00024687"/>
    </source>
</evidence>
<keyword evidence="4 10" id="KW-0256">Endoplasmic reticulum</keyword>
<dbReference type="InterPro" id="IPR024340">
    <property type="entry name" value="Sec16_CCD"/>
</dbReference>
<feature type="compositionally biased region" description="Acidic residues" evidence="11">
    <location>
        <begin position="323"/>
        <end position="336"/>
    </location>
</feature>